<keyword evidence="3" id="KW-1185">Reference proteome</keyword>
<evidence type="ECO:0000313" key="3">
    <source>
        <dbReference type="Proteomes" id="UP001320245"/>
    </source>
</evidence>
<dbReference type="Proteomes" id="UP001320245">
    <property type="component" value="Unassembled WGS sequence"/>
</dbReference>
<feature type="compositionally biased region" description="Low complexity" evidence="1">
    <location>
        <begin position="72"/>
        <end position="103"/>
    </location>
</feature>
<evidence type="ECO:0000256" key="1">
    <source>
        <dbReference type="SAM" id="MobiDB-lite"/>
    </source>
</evidence>
<feature type="compositionally biased region" description="Basic and acidic residues" evidence="1">
    <location>
        <begin position="29"/>
        <end position="44"/>
    </location>
</feature>
<proteinExistence type="predicted"/>
<feature type="compositionally biased region" description="Basic and acidic residues" evidence="1">
    <location>
        <begin position="104"/>
        <end position="115"/>
    </location>
</feature>
<organism evidence="2 3">
    <name type="scientific">Cytospora paraplurivora</name>
    <dbReference type="NCBI Taxonomy" id="2898453"/>
    <lineage>
        <taxon>Eukaryota</taxon>
        <taxon>Fungi</taxon>
        <taxon>Dikarya</taxon>
        <taxon>Ascomycota</taxon>
        <taxon>Pezizomycotina</taxon>
        <taxon>Sordariomycetes</taxon>
        <taxon>Sordariomycetidae</taxon>
        <taxon>Diaporthales</taxon>
        <taxon>Cytosporaceae</taxon>
        <taxon>Cytospora</taxon>
    </lineage>
</organism>
<protein>
    <submittedName>
        <fullName evidence="2">Uncharacterized protein</fullName>
    </submittedName>
</protein>
<name>A0AAN9UD23_9PEZI</name>
<gene>
    <name evidence="2" type="ORF">SLS53_002741</name>
</gene>
<reference evidence="2 3" key="1">
    <citation type="journal article" date="2023" name="PLoS ONE">
        <title>Cytospora paraplurivora sp. nov. isolated from orchards with fruit tree decline syndrome in Ontario, Canada.</title>
        <authorList>
            <person name="Ilyukhin E."/>
            <person name="Nguyen H.D.T."/>
            <person name="Castle A.J."/>
            <person name="Ellouze W."/>
        </authorList>
    </citation>
    <scope>NUCLEOTIDE SEQUENCE [LARGE SCALE GENOMIC DNA]</scope>
    <source>
        <strain evidence="2 3">FDS-564</strain>
    </source>
</reference>
<feature type="region of interest" description="Disordered" evidence="1">
    <location>
        <begin position="26"/>
        <end position="135"/>
    </location>
</feature>
<comment type="caution">
    <text evidence="2">The sequence shown here is derived from an EMBL/GenBank/DDBJ whole genome shotgun (WGS) entry which is preliminary data.</text>
</comment>
<sequence>MKACMLLGGTAWSQKLTIYQGQGRYIRPGHPDFYVDERPPNHVDSDDEDSEFGPPEEIGQVATSWRTHPTRRITTTGGTTRTQPATGHTTGHTTGETTSQTTSRSDREDVNEKEPNSNSEPYLIPALDRILPKLK</sequence>
<accession>A0AAN9UD23</accession>
<dbReference type="EMBL" id="JAJSPL020000007">
    <property type="protein sequence ID" value="KAK7746019.1"/>
    <property type="molecule type" value="Genomic_DNA"/>
</dbReference>
<dbReference type="AlphaFoldDB" id="A0AAN9UD23"/>
<evidence type="ECO:0000313" key="2">
    <source>
        <dbReference type="EMBL" id="KAK7746019.1"/>
    </source>
</evidence>